<feature type="domain" description="No apical meristem-associated C-terminal" evidence="2">
    <location>
        <begin position="23"/>
        <end position="170"/>
    </location>
</feature>
<dbReference type="EMBL" id="NBIV01000021">
    <property type="protein sequence ID" value="PXF47686.1"/>
    <property type="molecule type" value="Genomic_DNA"/>
</dbReference>
<feature type="region of interest" description="Disordered" evidence="1">
    <location>
        <begin position="179"/>
        <end position="222"/>
    </location>
</feature>
<dbReference type="Pfam" id="PF14303">
    <property type="entry name" value="NAM-associated"/>
    <property type="match status" value="1"/>
</dbReference>
<keyword evidence="4" id="KW-1185">Reference proteome</keyword>
<organism evidence="3 4">
    <name type="scientific">Gracilariopsis chorda</name>
    <dbReference type="NCBI Taxonomy" id="448386"/>
    <lineage>
        <taxon>Eukaryota</taxon>
        <taxon>Rhodophyta</taxon>
        <taxon>Florideophyceae</taxon>
        <taxon>Rhodymeniophycidae</taxon>
        <taxon>Gracilariales</taxon>
        <taxon>Gracilariaceae</taxon>
        <taxon>Gracilariopsis</taxon>
    </lineage>
</organism>
<dbReference type="Proteomes" id="UP000247409">
    <property type="component" value="Unassembled WGS sequence"/>
</dbReference>
<evidence type="ECO:0000259" key="2">
    <source>
        <dbReference type="Pfam" id="PF14303"/>
    </source>
</evidence>
<name>A0A2V3IZU4_9FLOR</name>
<reference evidence="3 4" key="1">
    <citation type="journal article" date="2018" name="Mol. Biol. Evol.">
        <title>Analysis of the draft genome of the red seaweed Gracilariopsis chorda provides insights into genome size evolution in Rhodophyta.</title>
        <authorList>
            <person name="Lee J."/>
            <person name="Yang E.C."/>
            <person name="Graf L."/>
            <person name="Yang J.H."/>
            <person name="Qiu H."/>
            <person name="Zel Zion U."/>
            <person name="Chan C.X."/>
            <person name="Stephens T.G."/>
            <person name="Weber A.P.M."/>
            <person name="Boo G.H."/>
            <person name="Boo S.M."/>
            <person name="Kim K.M."/>
            <person name="Shin Y."/>
            <person name="Jung M."/>
            <person name="Lee S.J."/>
            <person name="Yim H.S."/>
            <person name="Lee J.H."/>
            <person name="Bhattacharya D."/>
            <person name="Yoon H.S."/>
        </authorList>
    </citation>
    <scope>NUCLEOTIDE SEQUENCE [LARGE SCALE GENOMIC DNA]</scope>
    <source>
        <strain evidence="3 4">SKKU-2015</strain>
        <tissue evidence="3">Whole body</tissue>
    </source>
</reference>
<feature type="compositionally biased region" description="Polar residues" evidence="1">
    <location>
        <begin position="186"/>
        <end position="197"/>
    </location>
</feature>
<evidence type="ECO:0000313" key="4">
    <source>
        <dbReference type="Proteomes" id="UP000247409"/>
    </source>
</evidence>
<accession>A0A2V3IZU4</accession>
<feature type="region of interest" description="Disordered" evidence="1">
    <location>
        <begin position="83"/>
        <end position="114"/>
    </location>
</feature>
<dbReference type="InterPro" id="IPR029466">
    <property type="entry name" value="NAM-associated_C"/>
</dbReference>
<dbReference type="AlphaFoldDB" id="A0A2V3IZU4"/>
<sequence length="222" mass="24983">MVQLASAFLNGRERRDALDDCGKPFRFVAASKVLKNNDKFRNVTVEQRDEGGIKSVEMGIHKFSSHSNLGSDNMCEDANLNTTDTGSDLNISPPKKPTGRPVGRKHAKVERSREKYNETKLRFAAQSMEAVVERNRLLKRNYEIMLLTSAPDGCDISDLLEYFKIMRAHALEELRVACKKQRSDSDSQTEVCNSQRSEGTDDFHSSNPVLSSANEKRVVEEV</sequence>
<protein>
    <recommendedName>
        <fullName evidence="2">No apical meristem-associated C-terminal domain-containing protein</fullName>
    </recommendedName>
</protein>
<gene>
    <name evidence="3" type="ORF">BWQ96_02548</name>
</gene>
<proteinExistence type="predicted"/>
<comment type="caution">
    <text evidence="3">The sequence shown here is derived from an EMBL/GenBank/DDBJ whole genome shotgun (WGS) entry which is preliminary data.</text>
</comment>
<evidence type="ECO:0000313" key="3">
    <source>
        <dbReference type="EMBL" id="PXF47686.1"/>
    </source>
</evidence>
<evidence type="ECO:0000256" key="1">
    <source>
        <dbReference type="SAM" id="MobiDB-lite"/>
    </source>
</evidence>